<dbReference type="OrthoDB" id="203821at2759"/>
<sequence length="483" mass="55008">MCADCVRNEVDITEGIPKQATIHFCRNCERYLQPPAHWVVCTLESRELLALCLKKLRGLNKVRLVDAGFLWTEPHSRRIKVKLTIQKEVFASTILQQQFEVEYVVSGMQCEDCAKVMASNTWKAMVQVRQKVPHKRTFLYLEQLILKHGAHKDTINIKEAKDGLDFFYSQRSHAIRMCEFLAAVVPLKTKASEQLISSDIHNNTTNYKFTYSVELVPICKDDLICLPHKLANSLGNINPLVLCTKVSNSLQMMDPNTLQTAEISCTAYYRTPFTSLTTVTSLIEYYVLDVELCGPRRGKYALADVQVARISDFGKNDTTFFARSHLGNILNPGDHAMGFDLGRANFNNEAFDALNRNALPDVILVKKSYPVRRARNRGRAWRLKHLAKEVEDGMAPRKQEQERVEQDLEMFLRDLEEDPELRSTVNLYKSDAKPKKDAVMGEAEDMDEDDFPEVRLEELLDDLRIDDGPDANADADAEVTEQA</sequence>
<reference evidence="13" key="1">
    <citation type="journal article" date="2018" name="Nat. Microbiol.">
        <title>Leveraging single-cell genomics to expand the fungal tree of life.</title>
        <authorList>
            <person name="Ahrendt S.R."/>
            <person name="Quandt C.A."/>
            <person name="Ciobanu D."/>
            <person name="Clum A."/>
            <person name="Salamov A."/>
            <person name="Andreopoulos B."/>
            <person name="Cheng J.F."/>
            <person name="Woyke T."/>
            <person name="Pelin A."/>
            <person name="Henrissat B."/>
            <person name="Reynolds N.K."/>
            <person name="Benny G.L."/>
            <person name="Smith M.E."/>
            <person name="James T.Y."/>
            <person name="Grigoriev I.V."/>
        </authorList>
    </citation>
    <scope>NUCLEOTIDE SEQUENCE [LARGE SCALE GENOMIC DNA]</scope>
</reference>
<feature type="compositionally biased region" description="Acidic residues" evidence="8">
    <location>
        <begin position="473"/>
        <end position="483"/>
    </location>
</feature>
<keyword evidence="13" id="KW-1185">Reference proteome</keyword>
<comment type="function">
    <text evidence="7">Acts as an adapter for the XPO1/CRM1-mediated export of the 60S ribosomal subunit.</text>
</comment>
<evidence type="ECO:0000256" key="7">
    <source>
        <dbReference type="RuleBase" id="RU364108"/>
    </source>
</evidence>
<evidence type="ECO:0000259" key="9">
    <source>
        <dbReference type="Pfam" id="PF04981"/>
    </source>
</evidence>
<evidence type="ECO:0000256" key="3">
    <source>
        <dbReference type="ARBA" id="ARBA00022448"/>
    </source>
</evidence>
<evidence type="ECO:0000256" key="4">
    <source>
        <dbReference type="ARBA" id="ARBA00022490"/>
    </source>
</evidence>
<dbReference type="InterPro" id="IPR048899">
    <property type="entry name" value="NMD_SH3"/>
</dbReference>
<dbReference type="PANTHER" id="PTHR12746">
    <property type="entry name" value="NONSENSE-MEDIATED MRNA DECAY PROTEIN 3"/>
    <property type="match status" value="1"/>
</dbReference>
<comment type="subcellular location">
    <subcellularLocation>
        <location evidence="7">Cytoplasm</location>
    </subcellularLocation>
    <subcellularLocation>
        <location evidence="7">Nucleus</location>
    </subcellularLocation>
</comment>
<dbReference type="GO" id="GO:0000055">
    <property type="term" value="P:ribosomal large subunit export from nucleus"/>
    <property type="evidence" value="ECO:0007669"/>
    <property type="project" value="TreeGrafter"/>
</dbReference>
<evidence type="ECO:0000256" key="5">
    <source>
        <dbReference type="ARBA" id="ARBA00022927"/>
    </source>
</evidence>
<feature type="region of interest" description="Disordered" evidence="8">
    <location>
        <begin position="463"/>
        <end position="483"/>
    </location>
</feature>
<evidence type="ECO:0000259" key="11">
    <source>
        <dbReference type="Pfam" id="PF21193"/>
    </source>
</evidence>
<evidence type="ECO:0000256" key="1">
    <source>
        <dbReference type="ARBA" id="ARBA00009794"/>
    </source>
</evidence>
<dbReference type="InterPro" id="IPR048898">
    <property type="entry name" value="OB_NMD3"/>
</dbReference>
<dbReference type="InterPro" id="IPR039768">
    <property type="entry name" value="Nmd3"/>
</dbReference>
<proteinExistence type="inferred from homology"/>
<protein>
    <recommendedName>
        <fullName evidence="2 7">60S ribosomal export protein NMD3</fullName>
    </recommendedName>
</protein>
<evidence type="ECO:0000256" key="6">
    <source>
        <dbReference type="ARBA" id="ARBA00023242"/>
    </source>
</evidence>
<dbReference type="Pfam" id="PF04981">
    <property type="entry name" value="NMD3"/>
    <property type="match status" value="1"/>
</dbReference>
<evidence type="ECO:0000256" key="8">
    <source>
        <dbReference type="SAM" id="MobiDB-lite"/>
    </source>
</evidence>
<dbReference type="Pfam" id="PF21192">
    <property type="entry name" value="OB_NMD3"/>
    <property type="match status" value="1"/>
</dbReference>
<dbReference type="PANTHER" id="PTHR12746:SF2">
    <property type="entry name" value="60S RIBOSOMAL EXPORT PROTEIN NMD3"/>
    <property type="match status" value="1"/>
</dbReference>
<feature type="domain" description="60S ribosomal export protein NMD3 OB-fold" evidence="10">
    <location>
        <begin position="282"/>
        <end position="367"/>
    </location>
</feature>
<comment type="similarity">
    <text evidence="1 7">Belongs to the NMD3 family.</text>
</comment>
<evidence type="ECO:0000313" key="13">
    <source>
        <dbReference type="Proteomes" id="UP000267251"/>
    </source>
</evidence>
<feature type="domain" description="60S ribosomal export protein NMD3 SH3" evidence="11">
    <location>
        <begin position="218"/>
        <end position="264"/>
    </location>
</feature>
<dbReference type="EMBL" id="KZ988527">
    <property type="protein sequence ID" value="RKP12012.1"/>
    <property type="molecule type" value="Genomic_DNA"/>
</dbReference>
<dbReference type="InterPro" id="IPR007064">
    <property type="entry name" value="Nmd3_N"/>
</dbReference>
<feature type="domain" description="Nmd3 N-terminal" evidence="9">
    <location>
        <begin position="1"/>
        <end position="215"/>
    </location>
</feature>
<keyword evidence="5 7" id="KW-0653">Protein transport</keyword>
<dbReference type="Pfam" id="PF21193">
    <property type="entry name" value="NMD_SH3"/>
    <property type="match status" value="1"/>
</dbReference>
<keyword evidence="6 7" id="KW-0539">Nucleus</keyword>
<dbReference type="AlphaFoldDB" id="A0A4P9Y0L2"/>
<evidence type="ECO:0000256" key="2">
    <source>
        <dbReference type="ARBA" id="ARBA00017035"/>
    </source>
</evidence>
<evidence type="ECO:0000313" key="12">
    <source>
        <dbReference type="EMBL" id="RKP12012.1"/>
    </source>
</evidence>
<gene>
    <name evidence="12" type="ORF">BJ684DRAFT_12121</name>
</gene>
<dbReference type="GO" id="GO:0005634">
    <property type="term" value="C:nucleus"/>
    <property type="evidence" value="ECO:0007669"/>
    <property type="project" value="UniProtKB-SubCell"/>
</dbReference>
<feature type="region of interest" description="Disordered" evidence="8">
    <location>
        <begin position="431"/>
        <end position="450"/>
    </location>
</feature>
<dbReference type="GO" id="GO:0005737">
    <property type="term" value="C:cytoplasm"/>
    <property type="evidence" value="ECO:0007669"/>
    <property type="project" value="UniProtKB-SubCell"/>
</dbReference>
<dbReference type="Proteomes" id="UP000267251">
    <property type="component" value="Unassembled WGS sequence"/>
</dbReference>
<dbReference type="GO" id="GO:0043023">
    <property type="term" value="F:ribosomal large subunit binding"/>
    <property type="evidence" value="ECO:0007669"/>
    <property type="project" value="InterPro"/>
</dbReference>
<organism evidence="12 13">
    <name type="scientific">Piptocephalis cylindrospora</name>
    <dbReference type="NCBI Taxonomy" id="1907219"/>
    <lineage>
        <taxon>Eukaryota</taxon>
        <taxon>Fungi</taxon>
        <taxon>Fungi incertae sedis</taxon>
        <taxon>Zoopagomycota</taxon>
        <taxon>Zoopagomycotina</taxon>
        <taxon>Zoopagomycetes</taxon>
        <taxon>Zoopagales</taxon>
        <taxon>Piptocephalidaceae</taxon>
        <taxon>Piptocephalis</taxon>
    </lineage>
</organism>
<accession>A0A4P9Y0L2</accession>
<dbReference type="GO" id="GO:0015031">
    <property type="term" value="P:protein transport"/>
    <property type="evidence" value="ECO:0007669"/>
    <property type="project" value="UniProtKB-KW"/>
</dbReference>
<evidence type="ECO:0000259" key="10">
    <source>
        <dbReference type="Pfam" id="PF21192"/>
    </source>
</evidence>
<name>A0A4P9Y0L2_9FUNG</name>
<keyword evidence="4 7" id="KW-0963">Cytoplasm</keyword>
<keyword evidence="3 7" id="KW-0813">Transport</keyword>